<comment type="subcellular location">
    <subcellularLocation>
        <location evidence="1">Nucleus</location>
    </subcellularLocation>
    <subcellularLocation>
        <location evidence="1">Chromosome</location>
        <location evidence="1">Centromere</location>
        <location evidence="1">Kinetochore</location>
    </subcellularLocation>
</comment>
<organism evidence="4 5">
    <name type="scientific">Hondaea fermentalgiana</name>
    <dbReference type="NCBI Taxonomy" id="2315210"/>
    <lineage>
        <taxon>Eukaryota</taxon>
        <taxon>Sar</taxon>
        <taxon>Stramenopiles</taxon>
        <taxon>Bigyra</taxon>
        <taxon>Labyrinthulomycetes</taxon>
        <taxon>Thraustochytrida</taxon>
        <taxon>Thraustochytriidae</taxon>
        <taxon>Hondaea</taxon>
    </lineage>
</organism>
<accession>A0A2R5GU96</accession>
<evidence type="ECO:0000256" key="1">
    <source>
        <dbReference type="RuleBase" id="RU368011"/>
    </source>
</evidence>
<keyword evidence="1" id="KW-0132">Cell division</keyword>
<keyword evidence="1" id="KW-0498">Mitosis</keyword>
<dbReference type="Gene3D" id="3.30.160.570">
    <property type="entry name" value="Ncd80 complex, Spc24 subunit"/>
    <property type="match status" value="1"/>
</dbReference>
<sequence>MAERESESGNNADNEEDDEDEKEQDDKFEEIIVDQLEETSMSDVEAKGAIAGAEEEEEEETQEQWASMQQILEEVSVLAHEKTELEAVEGAGKLAREVRERYARAKDNAAEAIRKCTQDVTDAREKAEAFAAQTPTSPEIEALEQERIALLKRLEDANEDQDALLKLVADLEAKVARTEEELKLARQAEDKALPKMMHSLSLYSTISKIKWDLESSNPRKGVFQGTVVNPDEGYVKDFRIDEGSKTPFQVANQLWDIINAA</sequence>
<reference evidence="4 5" key="1">
    <citation type="submission" date="2017-12" db="EMBL/GenBank/DDBJ databases">
        <title>Sequencing, de novo assembly and annotation of complete genome of a new Thraustochytrid species, strain FCC1311.</title>
        <authorList>
            <person name="Sedici K."/>
            <person name="Godart F."/>
            <person name="Aiese Cigliano R."/>
            <person name="Sanseverino W."/>
            <person name="Barakat M."/>
            <person name="Ortet P."/>
            <person name="Marechal E."/>
            <person name="Cagnac O."/>
            <person name="Amato A."/>
        </authorList>
    </citation>
    <scope>NUCLEOTIDE SEQUENCE [LARGE SCALE GENOMIC DNA]</scope>
</reference>
<protein>
    <recommendedName>
        <fullName evidence="1">Kinetochore protein Spc24</fullName>
    </recommendedName>
</protein>
<dbReference type="Proteomes" id="UP000241890">
    <property type="component" value="Unassembled WGS sequence"/>
</dbReference>
<gene>
    <name evidence="4" type="ORF">FCC1311_095512</name>
</gene>
<dbReference type="GO" id="GO:0005634">
    <property type="term" value="C:nucleus"/>
    <property type="evidence" value="ECO:0007669"/>
    <property type="project" value="UniProtKB-SubCell"/>
</dbReference>
<dbReference type="InterPro" id="IPR013252">
    <property type="entry name" value="Ndc80_Spc24"/>
</dbReference>
<feature type="compositionally biased region" description="Acidic residues" evidence="3">
    <location>
        <begin position="13"/>
        <end position="37"/>
    </location>
</feature>
<keyword evidence="1" id="KW-0995">Kinetochore</keyword>
<comment type="subunit">
    <text evidence="1">Component of the NDC80 complex.</text>
</comment>
<dbReference type="InParanoid" id="A0A2R5GU96"/>
<name>A0A2R5GU96_9STRA</name>
<keyword evidence="1" id="KW-0137">Centromere</keyword>
<comment type="similarity">
    <text evidence="1">Belongs to the SPC24 family.</text>
</comment>
<keyword evidence="5" id="KW-1185">Reference proteome</keyword>
<keyword evidence="1" id="KW-0539">Nucleus</keyword>
<comment type="caution">
    <text evidence="4">The sequence shown here is derived from an EMBL/GenBank/DDBJ whole genome shotgun (WGS) entry which is preliminary data.</text>
</comment>
<evidence type="ECO:0000256" key="3">
    <source>
        <dbReference type="SAM" id="MobiDB-lite"/>
    </source>
</evidence>
<dbReference type="OrthoDB" id="195372at2759"/>
<evidence type="ECO:0000313" key="5">
    <source>
        <dbReference type="Proteomes" id="UP000241890"/>
    </source>
</evidence>
<dbReference type="GO" id="GO:0000776">
    <property type="term" value="C:kinetochore"/>
    <property type="evidence" value="ECO:0007669"/>
    <property type="project" value="UniProtKB-KW"/>
</dbReference>
<dbReference type="GO" id="GO:0051301">
    <property type="term" value="P:cell division"/>
    <property type="evidence" value="ECO:0007669"/>
    <property type="project" value="UniProtKB-UniRule"/>
</dbReference>
<feature type="coiled-coil region" evidence="2">
    <location>
        <begin position="95"/>
        <end position="188"/>
    </location>
</feature>
<comment type="function">
    <text evidence="1">Acts as a component of the essential kinetochore-associated NDC80 complex, which is required for chromosome segregation and spindle checkpoint activity.</text>
</comment>
<keyword evidence="2" id="KW-0175">Coiled coil</keyword>
<keyword evidence="1" id="KW-0131">Cell cycle</keyword>
<feature type="region of interest" description="Disordered" evidence="3">
    <location>
        <begin position="1"/>
        <end position="66"/>
    </location>
</feature>
<dbReference type="Pfam" id="PF08286">
    <property type="entry name" value="Spc24"/>
    <property type="match status" value="1"/>
</dbReference>
<dbReference type="EMBL" id="BEYU01000153">
    <property type="protein sequence ID" value="GBG33328.1"/>
    <property type="molecule type" value="Genomic_DNA"/>
</dbReference>
<evidence type="ECO:0000313" key="4">
    <source>
        <dbReference type="EMBL" id="GBG33328.1"/>
    </source>
</evidence>
<evidence type="ECO:0000256" key="2">
    <source>
        <dbReference type="SAM" id="Coils"/>
    </source>
</evidence>
<proteinExistence type="inferred from homology"/>
<keyword evidence="1" id="KW-0158">Chromosome</keyword>
<dbReference type="AlphaFoldDB" id="A0A2R5GU96"/>
<feature type="compositionally biased region" description="Acidic residues" evidence="3">
    <location>
        <begin position="53"/>
        <end position="62"/>
    </location>
</feature>